<proteinExistence type="predicted"/>
<evidence type="ECO:0000313" key="2">
    <source>
        <dbReference type="EMBL" id="OWZ06605.1"/>
    </source>
</evidence>
<evidence type="ECO:0000313" key="3">
    <source>
        <dbReference type="Proteomes" id="UP000198211"/>
    </source>
</evidence>
<feature type="compositionally biased region" description="Low complexity" evidence="1">
    <location>
        <begin position="224"/>
        <end position="233"/>
    </location>
</feature>
<feature type="compositionally biased region" description="Low complexity" evidence="1">
    <location>
        <begin position="152"/>
        <end position="169"/>
    </location>
</feature>
<organism evidence="2 3">
    <name type="scientific">Phytophthora megakarya</name>
    <dbReference type="NCBI Taxonomy" id="4795"/>
    <lineage>
        <taxon>Eukaryota</taxon>
        <taxon>Sar</taxon>
        <taxon>Stramenopiles</taxon>
        <taxon>Oomycota</taxon>
        <taxon>Peronosporomycetes</taxon>
        <taxon>Peronosporales</taxon>
        <taxon>Peronosporaceae</taxon>
        <taxon>Phytophthora</taxon>
    </lineage>
</organism>
<dbReference type="Proteomes" id="UP000198211">
    <property type="component" value="Unassembled WGS sequence"/>
</dbReference>
<gene>
    <name evidence="2" type="ORF">PHMEG_00021119</name>
</gene>
<feature type="region of interest" description="Disordered" evidence="1">
    <location>
        <begin position="407"/>
        <end position="451"/>
    </location>
</feature>
<evidence type="ECO:0000256" key="1">
    <source>
        <dbReference type="SAM" id="MobiDB-lite"/>
    </source>
</evidence>
<comment type="caution">
    <text evidence="2">The sequence shown here is derived from an EMBL/GenBank/DDBJ whole genome shotgun (WGS) entry which is preliminary data.</text>
</comment>
<feature type="compositionally biased region" description="Low complexity" evidence="1">
    <location>
        <begin position="725"/>
        <end position="742"/>
    </location>
</feature>
<protein>
    <submittedName>
        <fullName evidence="2">Uncharacterized protein</fullName>
    </submittedName>
</protein>
<reference evidence="3" key="1">
    <citation type="submission" date="2017-03" db="EMBL/GenBank/DDBJ databases">
        <title>Phytopthora megakarya and P. palmivora, two closely related causual agents of cacao black pod achieved similar genome size and gene model numbers by different mechanisms.</title>
        <authorList>
            <person name="Ali S."/>
            <person name="Shao J."/>
            <person name="Larry D.J."/>
            <person name="Kronmiller B."/>
            <person name="Shen D."/>
            <person name="Strem M.D."/>
            <person name="Melnick R.L."/>
            <person name="Guiltinan M.J."/>
            <person name="Tyler B.M."/>
            <person name="Meinhardt L.W."/>
            <person name="Bailey B.A."/>
        </authorList>
    </citation>
    <scope>NUCLEOTIDE SEQUENCE [LARGE SCALE GENOMIC DNA]</scope>
    <source>
        <strain evidence="3">zdho120</strain>
    </source>
</reference>
<dbReference type="AlphaFoldDB" id="A0A225VMM2"/>
<feature type="region of interest" description="Disordered" evidence="1">
    <location>
        <begin position="294"/>
        <end position="313"/>
    </location>
</feature>
<dbReference type="OrthoDB" id="94699at2759"/>
<feature type="compositionally biased region" description="Low complexity" evidence="1">
    <location>
        <begin position="198"/>
        <end position="209"/>
    </location>
</feature>
<dbReference type="EMBL" id="NBNE01003891">
    <property type="protein sequence ID" value="OWZ06605.1"/>
    <property type="molecule type" value="Genomic_DNA"/>
</dbReference>
<feature type="compositionally biased region" description="Polar residues" evidence="1">
    <location>
        <begin position="409"/>
        <end position="436"/>
    </location>
</feature>
<accession>A0A225VMM2</accession>
<feature type="region of interest" description="Disordered" evidence="1">
    <location>
        <begin position="103"/>
        <end position="287"/>
    </location>
</feature>
<sequence length="776" mass="82248">MRYVAQERERMKAGLAVYNAELTKLRQYLEEHDRGKVCSPSPRMKALLAENASLRRVISVLRQNSAEHGLNTDAFILSTAGLSASGLDWELLGLGPDHTGLLRLLPPSSQSEGSVGEGSASPVVEVSESPSKASPGSGSLDEVSAEHSFIRPSSDSSVEPSTEVSVSGSDSGGLFDDEPDEGPPRKRKRLRQNAVVRSAKLSSSKLPAARRLGRPSVDLKRKVASAAIPSAIRSSHKKARPSTPVPSGGLSIDKGPHSPPRPILEEGEIADDAGFDPGTEASIGGASARSSSLSAVHFTASSGQSRSAASKSVVDLTIDDATDLSSKKDCSLFSSPVVSYFPRQYGSPRRSTSVVSELRMRESLERELVDDDFMLGLTSEGSVAATSTPPQGKAPAVITPADAAELSTEKSVITEPSTADSSVEAQVPPESSSAETPVQDSPRPPPQQPSAVPISQLLNEVDVDLAALGGSDTSVKGSEVDNESSAELGIEGSVEPSTVPVQPAAQPAQTTEVSVSYEENEKVDLFIALWERRHWLQVSPMDNAIQAFRKASDPHDPFTRVVLSLWADLNRTRNNRADFLRQQFDRLWDWCFKTSGGAGNLPTEVLVEPSYLQYSIEVLECAPTTEDWSRELRVLDAEQPWRNCWIDAPAEHPYNTTVGQSLADSDLVAPWVSGGSGVTEMAGNAPSEVVEEGSADAKIVPAVPAETAESLDEDSFSLVPAESVTSGLGSAEAESSATSTGAVTPAHDAEDPPSDIVLAPFEMLVQIATSERLASG</sequence>
<keyword evidence="3" id="KW-1185">Reference proteome</keyword>
<feature type="region of interest" description="Disordered" evidence="1">
    <location>
        <begin position="721"/>
        <end position="754"/>
    </location>
</feature>
<feature type="region of interest" description="Disordered" evidence="1">
    <location>
        <begin position="493"/>
        <end position="515"/>
    </location>
</feature>
<feature type="compositionally biased region" description="Acidic residues" evidence="1">
    <location>
        <begin position="265"/>
        <end position="274"/>
    </location>
</feature>
<feature type="compositionally biased region" description="Low complexity" evidence="1">
    <location>
        <begin position="294"/>
        <end position="312"/>
    </location>
</feature>
<name>A0A225VMM2_9STRA</name>
<feature type="compositionally biased region" description="Low complexity" evidence="1">
    <location>
        <begin position="106"/>
        <end position="131"/>
    </location>
</feature>